<evidence type="ECO:0000313" key="4">
    <source>
        <dbReference type="Proteomes" id="UP000014023"/>
    </source>
</evidence>
<dbReference type="Pfam" id="PF13333">
    <property type="entry name" value="rve_2"/>
    <property type="match status" value="1"/>
</dbReference>
<sequence>MKLYAKGSRYRYKRYNKKAPSIERPNLLNQVFQTDQRNKIWVGDITYIPTQKGTLYLAVFVDMYSRKVIGWSMSTRMKDSLVIDAFLQGYKKEHPKKGLIIHTDQGSQYTSGNFQTTLKKYGAVSSVSRKGNPYNNALMESFYKTIKRELIQGAKFKTPEQARKEIFKYIELYYNTKRMRSSLIIFLLSNLRKPIHNIRLT</sequence>
<dbReference type="GO" id="GO:0003676">
    <property type="term" value="F:nucleic acid binding"/>
    <property type="evidence" value="ECO:0007669"/>
    <property type="project" value="InterPro"/>
</dbReference>
<dbReference type="InterPro" id="IPR048020">
    <property type="entry name" value="Transpos_IS3"/>
</dbReference>
<proteinExistence type="predicted"/>
<dbReference type="AlphaFoldDB" id="A0A9W5Q2N0"/>
<gene>
    <name evidence="3" type="ORF">IKE_03438</name>
</gene>
<feature type="domain" description="Integrase catalytic" evidence="2">
    <location>
        <begin position="21"/>
        <end position="201"/>
    </location>
</feature>
<dbReference type="InterPro" id="IPR050900">
    <property type="entry name" value="Transposase_IS3/IS150/IS904"/>
</dbReference>
<comment type="caution">
    <text evidence="3">The sequence shown here is derived from an EMBL/GenBank/DDBJ whole genome shotgun (WGS) entry which is preliminary data.</text>
</comment>
<dbReference type="EMBL" id="AHFL01000023">
    <property type="protein sequence ID" value="EOO65535.1"/>
    <property type="molecule type" value="Genomic_DNA"/>
</dbReference>
<dbReference type="NCBIfam" id="NF033516">
    <property type="entry name" value="transpos_IS3"/>
    <property type="match status" value="1"/>
</dbReference>
<reference evidence="3 4" key="1">
    <citation type="submission" date="2012-12" db="EMBL/GenBank/DDBJ databases">
        <title>The Genome Sequence of Bacillus cereus VD196.</title>
        <authorList>
            <consortium name="The Broad Institute Genome Sequencing Platform"/>
            <consortium name="The Broad Institute Genome Sequencing Center for Infectious Disease"/>
            <person name="Feldgarden M."/>
            <person name="Van der Auwera G.A."/>
            <person name="Mahillon J."/>
            <person name="Duprez V."/>
            <person name="Timmery S."/>
            <person name="Mattelet C."/>
            <person name="Dierick K."/>
            <person name="Sun M."/>
            <person name="Yu Z."/>
            <person name="Zhu L."/>
            <person name="Hu X."/>
            <person name="Shank E.B."/>
            <person name="Swiecicka I."/>
            <person name="Hansen B.M."/>
            <person name="Andrup L."/>
            <person name="Walker B."/>
            <person name="Young S.K."/>
            <person name="Zeng Q."/>
            <person name="Gargeya S."/>
            <person name="Fitzgerald M."/>
            <person name="Haas B."/>
            <person name="Abouelleil A."/>
            <person name="Alvarado L."/>
            <person name="Arachchi H.M."/>
            <person name="Berlin A.M."/>
            <person name="Chapman S.B."/>
            <person name="Dewar J."/>
            <person name="Goldberg J."/>
            <person name="Griggs A."/>
            <person name="Gujja S."/>
            <person name="Hansen M."/>
            <person name="Howarth C."/>
            <person name="Imamovic A."/>
            <person name="Larimer J."/>
            <person name="McCowan C."/>
            <person name="Murphy C."/>
            <person name="Neiman D."/>
            <person name="Pearson M."/>
            <person name="Priest M."/>
            <person name="Roberts A."/>
            <person name="Saif S."/>
            <person name="Shea T."/>
            <person name="Sisk P."/>
            <person name="Sykes S."/>
            <person name="Wortman J."/>
            <person name="Nusbaum C."/>
            <person name="Birren B."/>
        </authorList>
    </citation>
    <scope>NUCLEOTIDE SEQUENCE [LARGE SCALE GENOMIC DNA]</scope>
    <source>
        <strain evidence="3 4">VD196</strain>
    </source>
</reference>
<dbReference type="Pfam" id="PF00665">
    <property type="entry name" value="rve"/>
    <property type="match status" value="1"/>
</dbReference>
<dbReference type="PANTHER" id="PTHR46889:SF7">
    <property type="entry name" value="TRANSPOSASE FOR INSERTION SEQUENCE ELEMENT IS904"/>
    <property type="match status" value="1"/>
</dbReference>
<organism evidence="3 4">
    <name type="scientific">Bacillus cereus VD196</name>
    <dbReference type="NCBI Taxonomy" id="1053243"/>
    <lineage>
        <taxon>Bacteria</taxon>
        <taxon>Bacillati</taxon>
        <taxon>Bacillota</taxon>
        <taxon>Bacilli</taxon>
        <taxon>Bacillales</taxon>
        <taxon>Bacillaceae</taxon>
        <taxon>Bacillus</taxon>
        <taxon>Bacillus cereus group</taxon>
    </lineage>
</organism>
<accession>A0A9W5Q2N0</accession>
<dbReference type="GO" id="GO:0015074">
    <property type="term" value="P:DNA integration"/>
    <property type="evidence" value="ECO:0007669"/>
    <property type="project" value="InterPro"/>
</dbReference>
<protein>
    <recommendedName>
        <fullName evidence="2">Integrase catalytic domain-containing protein</fullName>
    </recommendedName>
</protein>
<dbReference type="InterPro" id="IPR001584">
    <property type="entry name" value="Integrase_cat-core"/>
</dbReference>
<name>A0A9W5Q2N0_BACCE</name>
<dbReference type="InterPro" id="IPR036397">
    <property type="entry name" value="RNaseH_sf"/>
</dbReference>
<dbReference type="InterPro" id="IPR012337">
    <property type="entry name" value="RNaseH-like_sf"/>
</dbReference>
<dbReference type="PANTHER" id="PTHR46889">
    <property type="entry name" value="TRANSPOSASE INSF FOR INSERTION SEQUENCE IS3B-RELATED"/>
    <property type="match status" value="1"/>
</dbReference>
<evidence type="ECO:0000259" key="2">
    <source>
        <dbReference type="PROSITE" id="PS50994"/>
    </source>
</evidence>
<dbReference type="Gene3D" id="3.30.420.10">
    <property type="entry name" value="Ribonuclease H-like superfamily/Ribonuclease H"/>
    <property type="match status" value="1"/>
</dbReference>
<dbReference type="PROSITE" id="PS50994">
    <property type="entry name" value="INTEGRASE"/>
    <property type="match status" value="1"/>
</dbReference>
<comment type="function">
    <text evidence="1">Involved in the transposition of the insertion sequence.</text>
</comment>
<evidence type="ECO:0000256" key="1">
    <source>
        <dbReference type="ARBA" id="ARBA00002286"/>
    </source>
</evidence>
<dbReference type="SUPFAM" id="SSF53098">
    <property type="entry name" value="Ribonuclease H-like"/>
    <property type="match status" value="1"/>
</dbReference>
<dbReference type="Proteomes" id="UP000014023">
    <property type="component" value="Unassembled WGS sequence"/>
</dbReference>
<evidence type="ECO:0000313" key="3">
    <source>
        <dbReference type="EMBL" id="EOO65535.1"/>
    </source>
</evidence>